<name>A0A1E7F0V6_9STRA</name>
<reference evidence="9 10" key="1">
    <citation type="submission" date="2016-09" db="EMBL/GenBank/DDBJ databases">
        <title>Extensive genetic diversity and differential bi-allelic expression allows diatom success in the polar Southern Ocean.</title>
        <authorList>
            <consortium name="DOE Joint Genome Institute"/>
            <person name="Mock T."/>
            <person name="Otillar R.P."/>
            <person name="Strauss J."/>
            <person name="Dupont C."/>
            <person name="Frickenhaus S."/>
            <person name="Maumus F."/>
            <person name="Mcmullan M."/>
            <person name="Sanges R."/>
            <person name="Schmutz J."/>
            <person name="Toseland A."/>
            <person name="Valas R."/>
            <person name="Veluchamy A."/>
            <person name="Ward B.J."/>
            <person name="Allen A."/>
            <person name="Barry K."/>
            <person name="Falciatore A."/>
            <person name="Ferrante M."/>
            <person name="Fortunato A.E."/>
            <person name="Gloeckner G."/>
            <person name="Gruber A."/>
            <person name="Hipkin R."/>
            <person name="Janech M."/>
            <person name="Kroth P."/>
            <person name="Leese F."/>
            <person name="Lindquist E."/>
            <person name="Lyon B.R."/>
            <person name="Martin J."/>
            <person name="Mayer C."/>
            <person name="Parker M."/>
            <person name="Quesneville H."/>
            <person name="Raymond J."/>
            <person name="Uhlig C."/>
            <person name="Valentin K.U."/>
            <person name="Worden A.Z."/>
            <person name="Armbrust E.V."/>
            <person name="Bowler C."/>
            <person name="Green B."/>
            <person name="Moulton V."/>
            <person name="Van Oosterhout C."/>
            <person name="Grigoriev I."/>
        </authorList>
    </citation>
    <scope>NUCLEOTIDE SEQUENCE [LARGE SCALE GENOMIC DNA]</scope>
    <source>
        <strain evidence="9 10">CCMP1102</strain>
    </source>
</reference>
<keyword evidence="2 8" id="KW-0812">Transmembrane</keyword>
<dbReference type="OrthoDB" id="40401at2759"/>
<proteinExistence type="predicted"/>
<keyword evidence="4 8" id="KW-1133">Transmembrane helix</keyword>
<evidence type="ECO:0000256" key="2">
    <source>
        <dbReference type="ARBA" id="ARBA00022692"/>
    </source>
</evidence>
<evidence type="ECO:0000256" key="6">
    <source>
        <dbReference type="ARBA" id="ARBA00023180"/>
    </source>
</evidence>
<dbReference type="GO" id="GO:0035269">
    <property type="term" value="P:protein O-linked glycosylation via mannose"/>
    <property type="evidence" value="ECO:0007669"/>
    <property type="project" value="TreeGrafter"/>
</dbReference>
<evidence type="ECO:0000256" key="3">
    <source>
        <dbReference type="ARBA" id="ARBA00022968"/>
    </source>
</evidence>
<dbReference type="KEGG" id="fcy:FRACYDRAFT_244808"/>
<evidence type="ECO:0000256" key="5">
    <source>
        <dbReference type="ARBA" id="ARBA00023136"/>
    </source>
</evidence>
<dbReference type="EMBL" id="KV784366">
    <property type="protein sequence ID" value="OEU11685.1"/>
    <property type="molecule type" value="Genomic_DNA"/>
</dbReference>
<feature type="region of interest" description="Disordered" evidence="7">
    <location>
        <begin position="194"/>
        <end position="213"/>
    </location>
</feature>
<dbReference type="AlphaFoldDB" id="A0A1E7F0V6"/>
<dbReference type="PANTHER" id="PTHR12270">
    <property type="entry name" value="GLYCOSYLTRANSFERASE-RELATED"/>
    <property type="match status" value="1"/>
</dbReference>
<feature type="region of interest" description="Disordered" evidence="7">
    <location>
        <begin position="464"/>
        <end position="504"/>
    </location>
</feature>
<dbReference type="Proteomes" id="UP000095751">
    <property type="component" value="Unassembled WGS sequence"/>
</dbReference>
<gene>
    <name evidence="9" type="ORF">FRACYDRAFT_244808</name>
</gene>
<comment type="subcellular location">
    <subcellularLocation>
        <location evidence="1">Membrane</location>
        <topology evidence="1">Single-pass type II membrane protein</topology>
    </subcellularLocation>
</comment>
<keyword evidence="3" id="KW-0735">Signal-anchor</keyword>
<keyword evidence="5 8" id="KW-0472">Membrane</keyword>
<accession>A0A1E7F0V6</accession>
<evidence type="ECO:0000313" key="10">
    <source>
        <dbReference type="Proteomes" id="UP000095751"/>
    </source>
</evidence>
<dbReference type="InParanoid" id="A0A1E7F0V6"/>
<evidence type="ECO:0000256" key="4">
    <source>
        <dbReference type="ARBA" id="ARBA00022989"/>
    </source>
</evidence>
<evidence type="ECO:0000256" key="1">
    <source>
        <dbReference type="ARBA" id="ARBA00004606"/>
    </source>
</evidence>
<protein>
    <submittedName>
        <fullName evidence="9">Uncharacterized protein</fullName>
    </submittedName>
</protein>
<feature type="transmembrane region" description="Helical" evidence="8">
    <location>
        <begin position="21"/>
        <end position="43"/>
    </location>
</feature>
<keyword evidence="6" id="KW-0325">Glycoprotein</keyword>
<feature type="region of interest" description="Disordered" evidence="7">
    <location>
        <begin position="278"/>
        <end position="297"/>
    </location>
</feature>
<feature type="compositionally biased region" description="Polar residues" evidence="7">
    <location>
        <begin position="119"/>
        <end position="130"/>
    </location>
</feature>
<evidence type="ECO:0000313" key="9">
    <source>
        <dbReference type="EMBL" id="OEU11685.1"/>
    </source>
</evidence>
<dbReference type="GO" id="GO:0016020">
    <property type="term" value="C:membrane"/>
    <property type="evidence" value="ECO:0007669"/>
    <property type="project" value="UniProtKB-SubCell"/>
</dbReference>
<evidence type="ECO:0000256" key="8">
    <source>
        <dbReference type="SAM" id="Phobius"/>
    </source>
</evidence>
<dbReference type="GO" id="GO:0015020">
    <property type="term" value="F:glucuronosyltransferase activity"/>
    <property type="evidence" value="ECO:0007669"/>
    <property type="project" value="TreeGrafter"/>
</dbReference>
<dbReference type="Pfam" id="PF13896">
    <property type="entry name" value="Glyco_transf_49"/>
    <property type="match status" value="1"/>
</dbReference>
<dbReference type="InterPro" id="IPR051292">
    <property type="entry name" value="Xyl/GlcA_transferase"/>
</dbReference>
<dbReference type="GO" id="GO:0042285">
    <property type="term" value="F:xylosyltransferase activity"/>
    <property type="evidence" value="ECO:0007669"/>
    <property type="project" value="TreeGrafter"/>
</dbReference>
<feature type="compositionally biased region" description="Acidic residues" evidence="7">
    <location>
        <begin position="468"/>
        <end position="479"/>
    </location>
</feature>
<feature type="region of interest" description="Disordered" evidence="7">
    <location>
        <begin position="90"/>
        <end position="130"/>
    </location>
</feature>
<evidence type="ECO:0000256" key="7">
    <source>
        <dbReference type="SAM" id="MobiDB-lite"/>
    </source>
</evidence>
<feature type="compositionally biased region" description="Basic and acidic residues" evidence="7">
    <location>
        <begin position="480"/>
        <end position="492"/>
    </location>
</feature>
<feature type="compositionally biased region" description="Low complexity" evidence="7">
    <location>
        <begin position="91"/>
        <end position="100"/>
    </location>
</feature>
<keyword evidence="10" id="KW-1185">Reference proteome</keyword>
<feature type="compositionally biased region" description="Basic residues" evidence="7">
    <location>
        <begin position="493"/>
        <end position="503"/>
    </location>
</feature>
<dbReference type="PANTHER" id="PTHR12270:SF52">
    <property type="entry name" value="GLYCOSYLTRANSFERASE-LIKE PROTEIN GNT13-RELATED"/>
    <property type="match status" value="1"/>
</dbReference>
<sequence length="567" mass="65727">MINNKRQQQQQQQQIRKTCRFFLIFCGIILLCIWSLVGTWMVIEIHNSSTSSNHLNYNHYHNPSSPSSSSSSYYLSSFVDHNKAGGSVIIHKQQQQQQQQQHHEQKQQQQPPPPPLEFQSISNNAPSCQKLSSPADITVTLVTQVSYDRLWMMEYHCNRYGPNHPISIAVYTNNTYDEILQELQQMDCNIDNDNDNDDVGGGGGVDDENNHHHRRHHPFVDVAILDASRYGSWNDYPVNELRNLALRAVRTTHILYLDVDFWPSEHLYDTIMGNRTRTGTTTVGETNSKSNSNPASTSSLWSEARMALFNDPKQALVIPALQLWRQCKEYKDCRTENIEYMARNLKGLSDGIKSKRITIFDPTNRGGHGSTDYKKWFHQAIGSLYDIPCLQSNRYEPFLLIRYCQDLPPFQSVFAGYGKNKVTWMMQIVRSGYIFSQVGGVYVLHYPHLDSASRQHWQAKLPKHVNEVEDEDEDEDVAQDEEHNKSPREDHNHHKKRKKRKKMVNLEEYKRGQVDKLYFAFKTWLKETIPSELTRLSLCEDAQDDDSKLWIDPELKRKTTTTTTTTD</sequence>
<organism evidence="9 10">
    <name type="scientific">Fragilariopsis cylindrus CCMP1102</name>
    <dbReference type="NCBI Taxonomy" id="635003"/>
    <lineage>
        <taxon>Eukaryota</taxon>
        <taxon>Sar</taxon>
        <taxon>Stramenopiles</taxon>
        <taxon>Ochrophyta</taxon>
        <taxon>Bacillariophyta</taxon>
        <taxon>Bacillariophyceae</taxon>
        <taxon>Bacillariophycidae</taxon>
        <taxon>Bacillariales</taxon>
        <taxon>Bacillariaceae</taxon>
        <taxon>Fragilariopsis</taxon>
    </lineage>
</organism>